<evidence type="ECO:0000256" key="2">
    <source>
        <dbReference type="PIRSR" id="PIRSR000137-1"/>
    </source>
</evidence>
<keyword evidence="4" id="KW-0285">Flavoprotein</keyword>
<keyword evidence="3 4" id="KW-0274">FAD</keyword>
<accession>A0A0C3HQE6</accession>
<dbReference type="InterPro" id="IPR012132">
    <property type="entry name" value="GMC_OxRdtase"/>
</dbReference>
<dbReference type="Pfam" id="PF05199">
    <property type="entry name" value="GMC_oxred_C"/>
    <property type="match status" value="1"/>
</dbReference>
<dbReference type="PANTHER" id="PTHR11552:SF134">
    <property type="entry name" value="GLUCOSE-METHANOL-CHOLINE OXIDOREDUCTASE N-TERMINAL DOMAIN-CONTAINING PROTEIN"/>
    <property type="match status" value="1"/>
</dbReference>
<dbReference type="PANTHER" id="PTHR11552">
    <property type="entry name" value="GLUCOSE-METHANOL-CHOLINE GMC OXIDOREDUCTASE"/>
    <property type="match status" value="1"/>
</dbReference>
<evidence type="ECO:0000256" key="4">
    <source>
        <dbReference type="RuleBase" id="RU003968"/>
    </source>
</evidence>
<comment type="similarity">
    <text evidence="1 4">Belongs to the GMC oxidoreductase family.</text>
</comment>
<evidence type="ECO:0000259" key="6">
    <source>
        <dbReference type="PROSITE" id="PS00624"/>
    </source>
</evidence>
<feature type="active site" description="Proton acceptor" evidence="2">
    <location>
        <position position="543"/>
    </location>
</feature>
<proteinExistence type="inferred from homology"/>
<dbReference type="PROSITE" id="PS00624">
    <property type="entry name" value="GMC_OXRED_2"/>
    <property type="match status" value="1"/>
</dbReference>
<name>A0A0C3HQE6_OIDMZ</name>
<evidence type="ECO:0000313" key="8">
    <source>
        <dbReference type="Proteomes" id="UP000054321"/>
    </source>
</evidence>
<organism evidence="7 8">
    <name type="scientific">Oidiodendron maius (strain Zn)</name>
    <dbReference type="NCBI Taxonomy" id="913774"/>
    <lineage>
        <taxon>Eukaryota</taxon>
        <taxon>Fungi</taxon>
        <taxon>Dikarya</taxon>
        <taxon>Ascomycota</taxon>
        <taxon>Pezizomycotina</taxon>
        <taxon>Leotiomycetes</taxon>
        <taxon>Leotiomycetes incertae sedis</taxon>
        <taxon>Myxotrichaceae</taxon>
        <taxon>Oidiodendron</taxon>
    </lineage>
</organism>
<dbReference type="SUPFAM" id="SSF51905">
    <property type="entry name" value="FAD/NAD(P)-binding domain"/>
    <property type="match status" value="1"/>
</dbReference>
<sequence>MSDAFDFIIVGGGTAGCLVAQRLASAAPRVSILLIEIGDDNSDILTRIPFERYSNVFMRPELDHGYSTVPQSTLKNRKVPYPRGKGLGGSTAINFMIWAPGSSMDYDRWAELVGDDDWGWEKTNARLKQIQSFHGTVSPTLQKYANPIAEDHGFSGSVAISIPDEWEPDAKIVMDAADKFGFPINLDPTTGNPIGIGISPNSAHAGLRTTSASAHLSSPLTNLTVWTKTRVIRVVLDGKKAVAVDLADGRIVTANREVILCAGAIDTPKLLLLSGIGPKDELAKHNVELCHDLPGVGKNLQDHPAVFLTEHLGDGFSSKVNFMSTPSAVDSARQEWLEFKTGPLTTHFASAVLGFLKDDSIYETEAFNALDPEMQQFLRHRLVPQYEFGWGGPLLPPTYEFKDIDDAFLSTVIVLMNPVSRGTVTIGSSNPEDPPLIDFSFLSHPLDKLTLIAAIRKAIHFTQSPSIDKYWKSHINVPKSDSDEDIWDFIADNCGPLWHANGSVVMSKSGEELGCVDSSLKVFGIEGLRVADMSVCPLTSNGHTQATAYLIGQVAAEKICLEHQLDISD</sequence>
<feature type="domain" description="Glucose-methanol-choline oxidoreductase N-terminal" evidence="6">
    <location>
        <begin position="263"/>
        <end position="277"/>
    </location>
</feature>
<dbReference type="GO" id="GO:0016614">
    <property type="term" value="F:oxidoreductase activity, acting on CH-OH group of donors"/>
    <property type="evidence" value="ECO:0007669"/>
    <property type="project" value="InterPro"/>
</dbReference>
<dbReference type="InterPro" id="IPR007867">
    <property type="entry name" value="GMC_OxRtase_C"/>
</dbReference>
<dbReference type="GO" id="GO:0050660">
    <property type="term" value="F:flavin adenine dinucleotide binding"/>
    <property type="evidence" value="ECO:0007669"/>
    <property type="project" value="InterPro"/>
</dbReference>
<dbReference type="OrthoDB" id="269227at2759"/>
<evidence type="ECO:0000313" key="7">
    <source>
        <dbReference type="EMBL" id="KIN05240.1"/>
    </source>
</evidence>
<feature type="domain" description="Glucose-methanol-choline oxidoreductase N-terminal" evidence="5">
    <location>
        <begin position="84"/>
        <end position="107"/>
    </location>
</feature>
<dbReference type="HOGENOM" id="CLU_002865_6_3_1"/>
<evidence type="ECO:0000256" key="3">
    <source>
        <dbReference type="PIRSR" id="PIRSR000137-2"/>
    </source>
</evidence>
<reference evidence="7 8" key="1">
    <citation type="submission" date="2014-04" db="EMBL/GenBank/DDBJ databases">
        <authorList>
            <consortium name="DOE Joint Genome Institute"/>
            <person name="Kuo A."/>
            <person name="Martino E."/>
            <person name="Perotto S."/>
            <person name="Kohler A."/>
            <person name="Nagy L.G."/>
            <person name="Floudas D."/>
            <person name="Copeland A."/>
            <person name="Barry K.W."/>
            <person name="Cichocki N."/>
            <person name="Veneault-Fourrey C."/>
            <person name="LaButti K."/>
            <person name="Lindquist E.A."/>
            <person name="Lipzen A."/>
            <person name="Lundell T."/>
            <person name="Morin E."/>
            <person name="Murat C."/>
            <person name="Sun H."/>
            <person name="Tunlid A."/>
            <person name="Henrissat B."/>
            <person name="Grigoriev I.V."/>
            <person name="Hibbett D.S."/>
            <person name="Martin F."/>
            <person name="Nordberg H.P."/>
            <person name="Cantor M.N."/>
            <person name="Hua S.X."/>
        </authorList>
    </citation>
    <scope>NUCLEOTIDE SEQUENCE [LARGE SCALE GENOMIC DNA]</scope>
    <source>
        <strain evidence="7 8">Zn</strain>
    </source>
</reference>
<evidence type="ECO:0000259" key="5">
    <source>
        <dbReference type="PROSITE" id="PS00623"/>
    </source>
</evidence>
<reference evidence="8" key="2">
    <citation type="submission" date="2015-01" db="EMBL/GenBank/DDBJ databases">
        <title>Evolutionary Origins and Diversification of the Mycorrhizal Mutualists.</title>
        <authorList>
            <consortium name="DOE Joint Genome Institute"/>
            <consortium name="Mycorrhizal Genomics Consortium"/>
            <person name="Kohler A."/>
            <person name="Kuo A."/>
            <person name="Nagy L.G."/>
            <person name="Floudas D."/>
            <person name="Copeland A."/>
            <person name="Barry K.W."/>
            <person name="Cichocki N."/>
            <person name="Veneault-Fourrey C."/>
            <person name="LaButti K."/>
            <person name="Lindquist E.A."/>
            <person name="Lipzen A."/>
            <person name="Lundell T."/>
            <person name="Morin E."/>
            <person name="Murat C."/>
            <person name="Riley R."/>
            <person name="Ohm R."/>
            <person name="Sun H."/>
            <person name="Tunlid A."/>
            <person name="Henrissat B."/>
            <person name="Grigoriev I.V."/>
            <person name="Hibbett D.S."/>
            <person name="Martin F."/>
        </authorList>
    </citation>
    <scope>NUCLEOTIDE SEQUENCE [LARGE SCALE GENOMIC DNA]</scope>
    <source>
        <strain evidence="8">Zn</strain>
    </source>
</reference>
<protein>
    <submittedName>
        <fullName evidence="7">GMC oxidoreductase</fullName>
    </submittedName>
</protein>
<keyword evidence="8" id="KW-1185">Reference proteome</keyword>
<dbReference type="Pfam" id="PF00732">
    <property type="entry name" value="GMC_oxred_N"/>
    <property type="match status" value="1"/>
</dbReference>
<dbReference type="AlphaFoldDB" id="A0A0C3HQE6"/>
<dbReference type="SUPFAM" id="SSF54373">
    <property type="entry name" value="FAD-linked reductases, C-terminal domain"/>
    <property type="match status" value="1"/>
</dbReference>
<dbReference type="Gene3D" id="3.30.560.10">
    <property type="entry name" value="Glucose Oxidase, domain 3"/>
    <property type="match status" value="1"/>
</dbReference>
<dbReference type="InterPro" id="IPR036188">
    <property type="entry name" value="FAD/NAD-bd_sf"/>
</dbReference>
<feature type="binding site" evidence="3">
    <location>
        <position position="231"/>
    </location>
    <ligand>
        <name>FAD</name>
        <dbReference type="ChEBI" id="CHEBI:57692"/>
    </ligand>
</feature>
<dbReference type="Proteomes" id="UP000054321">
    <property type="component" value="Unassembled WGS sequence"/>
</dbReference>
<dbReference type="PROSITE" id="PS00623">
    <property type="entry name" value="GMC_OXRED_1"/>
    <property type="match status" value="1"/>
</dbReference>
<dbReference type="InParanoid" id="A0A0C3HQE6"/>
<dbReference type="InterPro" id="IPR000172">
    <property type="entry name" value="GMC_OxRdtase_N"/>
</dbReference>
<comment type="cofactor">
    <cofactor evidence="3">
        <name>FAD</name>
        <dbReference type="ChEBI" id="CHEBI:57692"/>
    </cofactor>
</comment>
<feature type="binding site" evidence="3">
    <location>
        <begin position="498"/>
        <end position="499"/>
    </location>
    <ligand>
        <name>FAD</name>
        <dbReference type="ChEBI" id="CHEBI:57692"/>
    </ligand>
</feature>
<dbReference type="Gene3D" id="3.50.50.60">
    <property type="entry name" value="FAD/NAD(P)-binding domain"/>
    <property type="match status" value="1"/>
</dbReference>
<gene>
    <name evidence="7" type="ORF">OIDMADRAFT_39576</name>
</gene>
<dbReference type="STRING" id="913774.A0A0C3HQE6"/>
<dbReference type="EMBL" id="KN832872">
    <property type="protein sequence ID" value="KIN05240.1"/>
    <property type="molecule type" value="Genomic_DNA"/>
</dbReference>
<dbReference type="PIRSF" id="PIRSF000137">
    <property type="entry name" value="Alcohol_oxidase"/>
    <property type="match status" value="1"/>
</dbReference>
<feature type="active site" description="Proton donor" evidence="2">
    <location>
        <position position="499"/>
    </location>
</feature>
<evidence type="ECO:0000256" key="1">
    <source>
        <dbReference type="ARBA" id="ARBA00010790"/>
    </source>
</evidence>